<feature type="domain" description="SEC7" evidence="2">
    <location>
        <begin position="515"/>
        <end position="740"/>
    </location>
</feature>
<dbReference type="SUPFAM" id="SSF48425">
    <property type="entry name" value="Sec7 domain"/>
    <property type="match status" value="1"/>
</dbReference>
<dbReference type="Gene3D" id="1.10.220.20">
    <property type="match status" value="1"/>
</dbReference>
<accession>A0ABR4NNR8</accession>
<dbReference type="InterPro" id="IPR032691">
    <property type="entry name" value="Mon2/Sec7/BIG1-like_HUS"/>
</dbReference>
<dbReference type="Proteomes" id="UP001623330">
    <property type="component" value="Unassembled WGS sequence"/>
</dbReference>
<dbReference type="EMBL" id="JBEVYD010000011">
    <property type="protein sequence ID" value="KAL3229643.1"/>
    <property type="molecule type" value="Genomic_DNA"/>
</dbReference>
<evidence type="ECO:0000259" key="2">
    <source>
        <dbReference type="PROSITE" id="PS50190"/>
    </source>
</evidence>
<evidence type="ECO:0000313" key="3">
    <source>
        <dbReference type="EMBL" id="KAL3229643.1"/>
    </source>
</evidence>
<dbReference type="InterPro" id="IPR035999">
    <property type="entry name" value="Sec7_dom_sf"/>
</dbReference>
<proteinExistence type="predicted"/>
<dbReference type="InterPro" id="IPR023394">
    <property type="entry name" value="Sec7_C_sf"/>
</dbReference>
<evidence type="ECO:0000256" key="1">
    <source>
        <dbReference type="SAM" id="MobiDB-lite"/>
    </source>
</evidence>
<feature type="region of interest" description="Disordered" evidence="1">
    <location>
        <begin position="636"/>
        <end position="656"/>
    </location>
</feature>
<dbReference type="Gene3D" id="1.10.1000.11">
    <property type="entry name" value="Arf Nucleotide-binding Site Opener,domain 2"/>
    <property type="match status" value="1"/>
</dbReference>
<organism evidence="3 4">
    <name type="scientific">Nakaseomyces bracarensis</name>
    <dbReference type="NCBI Taxonomy" id="273131"/>
    <lineage>
        <taxon>Eukaryota</taxon>
        <taxon>Fungi</taxon>
        <taxon>Dikarya</taxon>
        <taxon>Ascomycota</taxon>
        <taxon>Saccharomycotina</taxon>
        <taxon>Saccharomycetes</taxon>
        <taxon>Saccharomycetales</taxon>
        <taxon>Saccharomycetaceae</taxon>
        <taxon>Nakaseomyces</taxon>
    </lineage>
</organism>
<dbReference type="PROSITE" id="PS50190">
    <property type="entry name" value="SEC7"/>
    <property type="match status" value="1"/>
</dbReference>
<gene>
    <name evidence="3" type="ORF">RNJ44_01779</name>
</gene>
<feature type="region of interest" description="Disordered" evidence="1">
    <location>
        <begin position="49"/>
        <end position="68"/>
    </location>
</feature>
<keyword evidence="4" id="KW-1185">Reference proteome</keyword>
<dbReference type="SMART" id="SM00222">
    <property type="entry name" value="Sec7"/>
    <property type="match status" value="1"/>
</dbReference>
<dbReference type="CDD" id="cd00171">
    <property type="entry name" value="Sec7"/>
    <property type="match status" value="1"/>
</dbReference>
<dbReference type="Pfam" id="PF12783">
    <property type="entry name" value="Sec7-like_HUS"/>
    <property type="match status" value="1"/>
</dbReference>
<dbReference type="PANTHER" id="PTHR10663:SF388">
    <property type="entry name" value="GOLGI-SPECIFIC BREFELDIN A-RESISTANCE GUANINE NUCLEOTIDE EXCHANGE FACTOR 1"/>
    <property type="match status" value="1"/>
</dbReference>
<sequence>MEHIREEYESTVDDPVSVVVKECLALSTEIKRHEERNYISGVPDLIGNTNDYMDTEQSDEQSRSGSNTELDEKHTILILLDELKDKLLVHKNLKDVTAFEMIDPFTRALTTEFISRKATILALGSIESFLNYCILHDEMEDYVKAMRSIVDALLNTNFKAYDKTSDEQILLKVLIILKKAITARNACCLSDSIMYDVLKTTLTMACNSKRSQLLQDFALSSLNDFNVFVFGKLRTINKHEFEGDYINDENLQNSALKRYLANRNNSEEEFFSYNGTFTDTSTLDLIKDSKYQDPNFGVPVVKKYLQLLLSLLTISNDNKRTKQVKIIGFNLIISIIEICSSKIPTFPALFSIIADPIFEQILFVVRSAQDLDMVNVAMDLFVTLVLNMESHLYAQIELTFVHISDILLDKAVPPGNKPNSIDLKELLLEKISIIWNRKPDYLVNTFIRYDCKLNRMDLANIISGTLCKLTIAAYNVQNKLFTLSFNSLSTFLNFMFKEVTVNDKLDSKAIEQSNDIISQKKRKIEYMSSAEMFNKKPQEGLNQFLKAGFISSLSDEEVAGFLFSNKGALNKQKIGLLLCDPSRTVLLRCYMENFKFKGYRLDEALRIMLSKFRLPGESQQIERIIEMFSEVYSKQNELDDGEQTNDSIEPISTDKSEESMLDDVSSEVTKIQLDERVILDTDSAFVLSYSLIMLNTDLHNPQIKVHMSFEDYCSNLKGCYRENDFPEWFLAKLYKSIKEKEILMPEEHHGNEQLFKDEWNNLIASSFIITKAKVNSDDLKETMRSYTQFIGAIFETFGYSLIDTFLKVSVIAETEDIFSSSILLSEKCGHISSFYNLQSPCNKILESLLKLTSFIGDVDVNFKIQENKNDEYAQVDVSDDENNTTICVSNESIAFGKNIKAQLAYKSVWNLLSNKEISFTLLPGTAECVVYVLSVLYDKHLLSENCFAILHSKLNSNTLLNSPVDMSLKKEDLNKGILSTFASYIKGDDGPSKEQIDLSENTFHITKEYDILSLLLNNSKLFDLDLLRTVENLFNSEKLKHKRNYKKFIFLFLVEFILSIAIKLDGINEVSSDILDILDAHSQEKDIAPNTLLSMELYKLFIKANHNEKYQLNEILTFLSANESVLEIGNKESVTSLATRLFQYILIEDRDKYVEDTRLWKSIIRLLKRKLCIDDVKNFYSTFIKEKGNEINDSIVEYLLIIELEYMHDPEGIRIIVNSLKQRQTYSERVIPILLDFFFSKQCKEINMLEDVEECLVKITAHCSSTERPEPTNLVSSYYLPVLSKNISNEDIVSVILKIIARSHKECPDPLAWHTNELQQLLEPIVSENQWAHFFSIEEDGEK</sequence>
<dbReference type="Pfam" id="PF01369">
    <property type="entry name" value="Sec7"/>
    <property type="match status" value="1"/>
</dbReference>
<evidence type="ECO:0000313" key="4">
    <source>
        <dbReference type="Proteomes" id="UP001623330"/>
    </source>
</evidence>
<protein>
    <submittedName>
        <fullName evidence="3">ARF guanine-nucleotide exchange factor 2</fullName>
    </submittedName>
</protein>
<name>A0ABR4NNR8_9SACH</name>
<dbReference type="PANTHER" id="PTHR10663">
    <property type="entry name" value="GUANYL-NUCLEOTIDE EXCHANGE FACTOR"/>
    <property type="match status" value="1"/>
</dbReference>
<dbReference type="InterPro" id="IPR000904">
    <property type="entry name" value="Sec7_dom"/>
</dbReference>
<comment type="caution">
    <text evidence="3">The sequence shown here is derived from an EMBL/GenBank/DDBJ whole genome shotgun (WGS) entry which is preliminary data.</text>
</comment>
<reference evidence="3 4" key="1">
    <citation type="submission" date="2024-05" db="EMBL/GenBank/DDBJ databases">
        <title>Long read based assembly of the Candida bracarensis genome reveals expanded adhesin content.</title>
        <authorList>
            <person name="Marcet-Houben M."/>
            <person name="Ksiezopolska E."/>
            <person name="Gabaldon T."/>
        </authorList>
    </citation>
    <scope>NUCLEOTIDE SEQUENCE [LARGE SCALE GENOMIC DNA]</scope>
    <source>
        <strain evidence="3 4">CBM6</strain>
    </source>
</reference>